<gene>
    <name evidence="2" type="ORF">AA309_25900</name>
</gene>
<dbReference type="PATRIC" id="fig|1225564.3.peg.6760"/>
<evidence type="ECO:0000313" key="3">
    <source>
        <dbReference type="Proteomes" id="UP000035489"/>
    </source>
</evidence>
<organism evidence="2 3">
    <name type="scientific">Microvirga vignae</name>
    <dbReference type="NCBI Taxonomy" id="1225564"/>
    <lineage>
        <taxon>Bacteria</taxon>
        <taxon>Pseudomonadati</taxon>
        <taxon>Pseudomonadota</taxon>
        <taxon>Alphaproteobacteria</taxon>
        <taxon>Hyphomicrobiales</taxon>
        <taxon>Methylobacteriaceae</taxon>
        <taxon>Microvirga</taxon>
    </lineage>
</organism>
<evidence type="ECO:0000313" key="2">
    <source>
        <dbReference type="EMBL" id="KLK90391.1"/>
    </source>
</evidence>
<dbReference type="EMBL" id="LCYG01000086">
    <property type="protein sequence ID" value="KLK90391.1"/>
    <property type="molecule type" value="Genomic_DNA"/>
</dbReference>
<feature type="chain" id="PRO_5002592938" evidence="1">
    <location>
        <begin position="22"/>
        <end position="87"/>
    </location>
</feature>
<reference evidence="2 3" key="1">
    <citation type="submission" date="2015-05" db="EMBL/GenBank/DDBJ databases">
        <title>Draft genome sequence of Microvirga vignae strain BR3299, a novel nitrogen fixing bacteria isolated from Brazil semi-aired region.</title>
        <authorList>
            <person name="Zilli J.E."/>
            <person name="Passos S.R."/>
            <person name="Leite J."/>
            <person name="Baldani J.I."/>
            <person name="Xavier G.R."/>
            <person name="Rumjaneck N.G."/>
            <person name="Simoes-Araujo J.L."/>
        </authorList>
    </citation>
    <scope>NUCLEOTIDE SEQUENCE [LARGE SCALE GENOMIC DNA]</scope>
    <source>
        <strain evidence="2 3">BR3299</strain>
    </source>
</reference>
<protein>
    <submittedName>
        <fullName evidence="2">Uncharacterized protein</fullName>
    </submittedName>
</protein>
<dbReference type="AlphaFoldDB" id="A0A0H1R6G7"/>
<dbReference type="RefSeq" id="WP_047191910.1">
    <property type="nucleotide sequence ID" value="NZ_LCYG01000086.1"/>
</dbReference>
<feature type="signal peptide" evidence="1">
    <location>
        <begin position="1"/>
        <end position="21"/>
    </location>
</feature>
<keyword evidence="3" id="KW-1185">Reference proteome</keyword>
<name>A0A0H1R6G7_9HYPH</name>
<proteinExistence type="predicted"/>
<comment type="caution">
    <text evidence="2">The sequence shown here is derived from an EMBL/GenBank/DDBJ whole genome shotgun (WGS) entry which is preliminary data.</text>
</comment>
<dbReference type="Proteomes" id="UP000035489">
    <property type="component" value="Unassembled WGS sequence"/>
</dbReference>
<dbReference type="STRING" id="1225564.AA309_25900"/>
<keyword evidence="1" id="KW-0732">Signal</keyword>
<dbReference type="OrthoDB" id="9979790at2"/>
<evidence type="ECO:0000256" key="1">
    <source>
        <dbReference type="SAM" id="SignalP"/>
    </source>
</evidence>
<sequence>MRILSLIAFVMTALGSMGASAQTMGGIPAQGGGETSAQRAAQKASCERDARLIYRNGRDISEQWLQQVRTTRRAYVQECMTKAGFAP</sequence>
<accession>A0A0H1R6G7</accession>